<evidence type="ECO:0000256" key="1">
    <source>
        <dbReference type="SAM" id="SignalP"/>
    </source>
</evidence>
<dbReference type="AlphaFoldDB" id="A0A9W9UAI9"/>
<dbReference type="EMBL" id="JAPZBQ010000005">
    <property type="protein sequence ID" value="KAJ5329507.1"/>
    <property type="molecule type" value="Genomic_DNA"/>
</dbReference>
<dbReference type="Proteomes" id="UP001147695">
    <property type="component" value="Unassembled WGS sequence"/>
</dbReference>
<proteinExistence type="predicted"/>
<organism evidence="2 3">
    <name type="scientific">Penicillium brevicompactum</name>
    <dbReference type="NCBI Taxonomy" id="5074"/>
    <lineage>
        <taxon>Eukaryota</taxon>
        <taxon>Fungi</taxon>
        <taxon>Dikarya</taxon>
        <taxon>Ascomycota</taxon>
        <taxon>Pezizomycotina</taxon>
        <taxon>Eurotiomycetes</taxon>
        <taxon>Eurotiomycetidae</taxon>
        <taxon>Eurotiales</taxon>
        <taxon>Aspergillaceae</taxon>
        <taxon>Penicillium</taxon>
    </lineage>
</organism>
<reference evidence="2" key="1">
    <citation type="submission" date="2022-12" db="EMBL/GenBank/DDBJ databases">
        <authorList>
            <person name="Petersen C."/>
        </authorList>
    </citation>
    <scope>NUCLEOTIDE SEQUENCE</scope>
    <source>
        <strain evidence="2">IBT 35673</strain>
    </source>
</reference>
<evidence type="ECO:0008006" key="4">
    <source>
        <dbReference type="Google" id="ProtNLM"/>
    </source>
</evidence>
<reference evidence="2" key="2">
    <citation type="journal article" date="2023" name="IMA Fungus">
        <title>Comparative genomic study of the Penicillium genus elucidates a diverse pangenome and 15 lateral gene transfer events.</title>
        <authorList>
            <person name="Petersen C."/>
            <person name="Sorensen T."/>
            <person name="Nielsen M.R."/>
            <person name="Sondergaard T.E."/>
            <person name="Sorensen J.L."/>
            <person name="Fitzpatrick D.A."/>
            <person name="Frisvad J.C."/>
            <person name="Nielsen K.L."/>
        </authorList>
    </citation>
    <scope>NUCLEOTIDE SEQUENCE</scope>
    <source>
        <strain evidence="2">IBT 35673</strain>
    </source>
</reference>
<keyword evidence="1" id="KW-0732">Signal</keyword>
<accession>A0A9W9UAI9</accession>
<feature type="chain" id="PRO_5040793279" description="AA1-like domain-containing protein" evidence="1">
    <location>
        <begin position="21"/>
        <end position="118"/>
    </location>
</feature>
<evidence type="ECO:0000313" key="3">
    <source>
        <dbReference type="Proteomes" id="UP001147695"/>
    </source>
</evidence>
<protein>
    <recommendedName>
        <fullName evidence="4">AA1-like domain-containing protein</fullName>
    </recommendedName>
</protein>
<comment type="caution">
    <text evidence="2">The sequence shown here is derived from an EMBL/GenBank/DDBJ whole genome shotgun (WGS) entry which is preliminary data.</text>
</comment>
<feature type="signal peptide" evidence="1">
    <location>
        <begin position="1"/>
        <end position="20"/>
    </location>
</feature>
<evidence type="ECO:0000313" key="2">
    <source>
        <dbReference type="EMBL" id="KAJ5329507.1"/>
    </source>
</evidence>
<name>A0A9W9UAI9_PENBR</name>
<sequence>MKFSLPIAATFLVAISPTLAADELTFKLTKETGVETWKGDSDFDCVIIDTDEVKVSSITITGSEPLPTCRLFYNNDCGADGSDPDYTIPASKETSVTQSWKLPGIWVGSIRCGNDASE</sequence>
<gene>
    <name evidence="2" type="ORF">N7452_009897</name>
</gene>